<organism evidence="1">
    <name type="scientific">Lepeophtheirus salmonis</name>
    <name type="common">Salmon louse</name>
    <name type="synonym">Caligus salmonis</name>
    <dbReference type="NCBI Taxonomy" id="72036"/>
    <lineage>
        <taxon>Eukaryota</taxon>
        <taxon>Metazoa</taxon>
        <taxon>Ecdysozoa</taxon>
        <taxon>Arthropoda</taxon>
        <taxon>Crustacea</taxon>
        <taxon>Multicrustacea</taxon>
        <taxon>Hexanauplia</taxon>
        <taxon>Copepoda</taxon>
        <taxon>Siphonostomatoida</taxon>
        <taxon>Caligidae</taxon>
        <taxon>Lepeophtheirus</taxon>
    </lineage>
</organism>
<dbReference type="EMBL" id="HACA01028468">
    <property type="protein sequence ID" value="CDW45829.1"/>
    <property type="molecule type" value="Transcribed_RNA"/>
</dbReference>
<reference evidence="1" key="1">
    <citation type="submission" date="2014-05" db="EMBL/GenBank/DDBJ databases">
        <authorList>
            <person name="Chronopoulou M."/>
        </authorList>
    </citation>
    <scope>NUCLEOTIDE SEQUENCE</scope>
    <source>
        <tissue evidence="1">Whole organism</tissue>
    </source>
</reference>
<protein>
    <submittedName>
        <fullName evidence="1">Uncharacterized protein</fullName>
    </submittedName>
</protein>
<feature type="non-terminal residue" evidence="1">
    <location>
        <position position="1"/>
    </location>
</feature>
<proteinExistence type="predicted"/>
<name>A0A0K2V5S5_LEPSM</name>
<dbReference type="AlphaFoldDB" id="A0A0K2V5S5"/>
<evidence type="ECO:0000313" key="1">
    <source>
        <dbReference type="EMBL" id="CDW45829.1"/>
    </source>
</evidence>
<accession>A0A0K2V5S5</accession>
<sequence length="67" mass="7856">KYIQKCFESSTQITIELSVKSIKYLLISKWNSEFCTNSKYSIFLNLTLKYGSTLAKIIKNYHTQLIQ</sequence>